<dbReference type="EMBL" id="CP019688">
    <property type="protein sequence ID" value="AQQ16240.1"/>
    <property type="molecule type" value="Genomic_DNA"/>
</dbReference>
<dbReference type="Pfam" id="PF01553">
    <property type="entry name" value="Acyltransferase"/>
    <property type="match status" value="1"/>
</dbReference>
<organism evidence="4 5">
    <name type="scientific">Corynebacterium glaucum</name>
    <dbReference type="NCBI Taxonomy" id="187491"/>
    <lineage>
        <taxon>Bacteria</taxon>
        <taxon>Bacillati</taxon>
        <taxon>Actinomycetota</taxon>
        <taxon>Actinomycetes</taxon>
        <taxon>Mycobacteriales</taxon>
        <taxon>Corynebacteriaceae</taxon>
        <taxon>Corynebacterium</taxon>
    </lineage>
</organism>
<evidence type="ECO:0000256" key="1">
    <source>
        <dbReference type="ARBA" id="ARBA00022679"/>
    </source>
</evidence>
<dbReference type="SUPFAM" id="SSF69593">
    <property type="entry name" value="Glycerol-3-phosphate (1)-acyltransferase"/>
    <property type="match status" value="1"/>
</dbReference>
<sequence>MKTYLGFHVPDDFEPVPDHPSESREGLYPATVRMARRFLHVSNIDVTVYGTEHIPATGGALLAGNHTGYYDFILAAVGPHLRGQRLVRYMAKKSVFDVKLLGPILRRMRHVPVDRKRGGSSIDAAVHELQDGMLVGIFPEATISRSFELANFKTGAARIAYAADAPLVPCVIWGSQRLWTKDLPKRFRNVPVIIRYGAPVELTGDAEADTARLKADMQALLDTTRAEYAEAHGSGEGEAWMPVALGGTAPTVEEADEIYRLERAAREEKKAKKARRKGRR</sequence>
<evidence type="ECO:0000313" key="4">
    <source>
        <dbReference type="EMBL" id="AQQ16240.1"/>
    </source>
</evidence>
<gene>
    <name evidence="4" type="primary">plsC2</name>
    <name evidence="4" type="ORF">CGLAU_11545</name>
</gene>
<keyword evidence="1 4" id="KW-0808">Transferase</keyword>
<evidence type="ECO:0000259" key="3">
    <source>
        <dbReference type="SMART" id="SM00563"/>
    </source>
</evidence>
<dbReference type="Proteomes" id="UP000217209">
    <property type="component" value="Chromosome"/>
</dbReference>
<name>A0A1Q2HZN5_9CORY</name>
<dbReference type="PANTHER" id="PTHR10434:SF55">
    <property type="entry name" value="POSSIBLE ACYLTRANSFERASE"/>
    <property type="match status" value="1"/>
</dbReference>
<dbReference type="CDD" id="cd07989">
    <property type="entry name" value="LPLAT_AGPAT-like"/>
    <property type="match status" value="1"/>
</dbReference>
<keyword evidence="2 4" id="KW-0012">Acyltransferase</keyword>
<feature type="domain" description="Phospholipid/glycerol acyltransferase" evidence="3">
    <location>
        <begin position="60"/>
        <end position="175"/>
    </location>
</feature>
<dbReference type="KEGG" id="cgv:CGLAU_11545"/>
<dbReference type="RefSeq" id="WP_232507119.1">
    <property type="nucleotide sequence ID" value="NZ_CALTZW010000003.1"/>
</dbReference>
<reference evidence="4 5" key="1">
    <citation type="submission" date="2016-12" db="EMBL/GenBank/DDBJ databases">
        <authorList>
            <person name="Song W.-J."/>
            <person name="Kurnit D.M."/>
        </authorList>
    </citation>
    <scope>NUCLEOTIDE SEQUENCE [LARGE SCALE GENOMIC DNA]</scope>
    <source>
        <strain evidence="4 5">DSM 30827</strain>
    </source>
</reference>
<keyword evidence="5" id="KW-1185">Reference proteome</keyword>
<dbReference type="SMART" id="SM00563">
    <property type="entry name" value="PlsC"/>
    <property type="match status" value="1"/>
</dbReference>
<dbReference type="EC" id="2.3.1.-" evidence="4"/>
<accession>A0A1Q2HZN5</accession>
<proteinExistence type="predicted"/>
<evidence type="ECO:0000313" key="5">
    <source>
        <dbReference type="Proteomes" id="UP000217209"/>
    </source>
</evidence>
<dbReference type="GO" id="GO:0003841">
    <property type="term" value="F:1-acylglycerol-3-phosphate O-acyltransferase activity"/>
    <property type="evidence" value="ECO:0007669"/>
    <property type="project" value="TreeGrafter"/>
</dbReference>
<dbReference type="GO" id="GO:0006654">
    <property type="term" value="P:phosphatidic acid biosynthetic process"/>
    <property type="evidence" value="ECO:0007669"/>
    <property type="project" value="TreeGrafter"/>
</dbReference>
<dbReference type="GO" id="GO:0005886">
    <property type="term" value="C:plasma membrane"/>
    <property type="evidence" value="ECO:0007669"/>
    <property type="project" value="TreeGrafter"/>
</dbReference>
<dbReference type="PANTHER" id="PTHR10434">
    <property type="entry name" value="1-ACYL-SN-GLYCEROL-3-PHOSPHATE ACYLTRANSFERASE"/>
    <property type="match status" value="1"/>
</dbReference>
<dbReference type="AlphaFoldDB" id="A0A1Q2HZN5"/>
<dbReference type="InterPro" id="IPR002123">
    <property type="entry name" value="Plipid/glycerol_acylTrfase"/>
</dbReference>
<protein>
    <submittedName>
        <fullName evidence="4">1-acyl-sn-glycerol-3-phosphate acyltransferase</fullName>
        <ecNumber evidence="4">2.3.1.-</ecNumber>
    </submittedName>
</protein>
<evidence type="ECO:0000256" key="2">
    <source>
        <dbReference type="ARBA" id="ARBA00023315"/>
    </source>
</evidence>